<dbReference type="Gene3D" id="3.40.50.300">
    <property type="entry name" value="P-loop containing nucleotide triphosphate hydrolases"/>
    <property type="match status" value="1"/>
</dbReference>
<dbReference type="PANTHER" id="PTHR13696">
    <property type="entry name" value="P-LOOP CONTAINING NUCLEOSIDE TRIPHOSPHATE HYDROLASE"/>
    <property type="match status" value="1"/>
</dbReference>
<dbReference type="RefSeq" id="WP_102981593.1">
    <property type="nucleotide sequence ID" value="NZ_UFVR01000002.1"/>
</dbReference>
<sequence length="192" mass="21465">MAKIILTTHQKGGVGKSTLTFNMALALNNEVKVCIIDLDLQGSLWRSRTASDIPVFSADEMNDVLKSDFDFIFIDTPPYLNEKLPELSKLANVIVIPTKTGIYDLLAIEDTISIIKDSKSEKKALIVFNMVKPNTTLTSEMHEAMEKHKIPIAKNYISDLVAFTRSAISNEITDPKAKLQIENLTREVLEKI</sequence>
<feature type="domain" description="CobQ/CobB/MinD/ParA nucleotide binding" evidence="1">
    <location>
        <begin position="5"/>
        <end position="170"/>
    </location>
</feature>
<dbReference type="InterPro" id="IPR002586">
    <property type="entry name" value="CobQ/CobB/MinD/ParA_Nub-bd_dom"/>
</dbReference>
<proteinExistence type="predicted"/>
<dbReference type="AlphaFoldDB" id="A0A376C3B6"/>
<organism evidence="2 3">
    <name type="scientific">Chryseobacterium indoltheticum</name>
    <dbReference type="NCBI Taxonomy" id="254"/>
    <lineage>
        <taxon>Bacteria</taxon>
        <taxon>Pseudomonadati</taxon>
        <taxon>Bacteroidota</taxon>
        <taxon>Flavobacteriia</taxon>
        <taxon>Flavobacteriales</taxon>
        <taxon>Weeksellaceae</taxon>
        <taxon>Chryseobacterium group</taxon>
        <taxon>Chryseobacterium</taxon>
    </lineage>
</organism>
<name>A0A376C3B6_9FLAO</name>
<dbReference type="PIRSF" id="PIRSF009320">
    <property type="entry name" value="Nuc_binding_HP_1000"/>
    <property type="match status" value="1"/>
</dbReference>
<evidence type="ECO:0000259" key="1">
    <source>
        <dbReference type="Pfam" id="PF01656"/>
    </source>
</evidence>
<protein>
    <submittedName>
        <fullName evidence="2">Antiporter inner membrane protein</fullName>
    </submittedName>
</protein>
<dbReference type="InterPro" id="IPR027417">
    <property type="entry name" value="P-loop_NTPase"/>
</dbReference>
<dbReference type="PANTHER" id="PTHR13696:SF96">
    <property type="entry name" value="COBQ_COBB_MIND_PARA NUCLEOTIDE BINDING DOMAIN-CONTAINING PROTEIN"/>
    <property type="match status" value="1"/>
</dbReference>
<dbReference type="EMBL" id="UFVR01000002">
    <property type="protein sequence ID" value="STA63137.1"/>
    <property type="molecule type" value="Genomic_DNA"/>
</dbReference>
<evidence type="ECO:0000313" key="3">
    <source>
        <dbReference type="Proteomes" id="UP000254282"/>
    </source>
</evidence>
<reference evidence="2 3" key="1">
    <citation type="submission" date="2018-06" db="EMBL/GenBank/DDBJ databases">
        <authorList>
            <consortium name="Pathogen Informatics"/>
            <person name="Doyle S."/>
        </authorList>
    </citation>
    <scope>NUCLEOTIDE SEQUENCE [LARGE SCALE GENOMIC DNA]</scope>
    <source>
        <strain evidence="2 3">NCTC13532</strain>
    </source>
</reference>
<dbReference type="InterPro" id="IPR050678">
    <property type="entry name" value="DNA_Partitioning_ATPase"/>
</dbReference>
<dbReference type="SUPFAM" id="SSF52540">
    <property type="entry name" value="P-loop containing nucleoside triphosphate hydrolases"/>
    <property type="match status" value="1"/>
</dbReference>
<accession>A0A376C3B6</accession>
<evidence type="ECO:0000313" key="2">
    <source>
        <dbReference type="EMBL" id="STA63137.1"/>
    </source>
</evidence>
<dbReference type="Pfam" id="PF01656">
    <property type="entry name" value="CbiA"/>
    <property type="match status" value="1"/>
</dbReference>
<dbReference type="Proteomes" id="UP000254282">
    <property type="component" value="Unassembled WGS sequence"/>
</dbReference>
<gene>
    <name evidence="2" type="ORF">NCTC13532_00019</name>
</gene>
<dbReference type="CDD" id="cd02042">
    <property type="entry name" value="ParAB_family"/>
    <property type="match status" value="1"/>
</dbReference>